<keyword evidence="5" id="KW-0547">Nucleotide-binding</keyword>
<keyword evidence="4" id="KW-0819">tRNA processing</keyword>
<dbReference type="GO" id="GO:0016783">
    <property type="term" value="F:sulfurtransferase activity"/>
    <property type="evidence" value="ECO:0007669"/>
    <property type="project" value="InterPro"/>
</dbReference>
<dbReference type="Gene3D" id="2.30.30.280">
    <property type="entry name" value="Adenine nucleotide alpha hydrolases-like domains"/>
    <property type="match status" value="1"/>
</dbReference>
<dbReference type="PANTHER" id="PTHR11933">
    <property type="entry name" value="TRNA 5-METHYLAMINOMETHYL-2-THIOURIDYLATE -METHYLTRANSFERASE"/>
    <property type="match status" value="1"/>
</dbReference>
<keyword evidence="1" id="KW-0963">Cytoplasm</keyword>
<evidence type="ECO:0000313" key="11">
    <source>
        <dbReference type="Proteomes" id="UP000271603"/>
    </source>
</evidence>
<dbReference type="GO" id="GO:0005524">
    <property type="term" value="F:ATP binding"/>
    <property type="evidence" value="ECO:0007669"/>
    <property type="project" value="UniProtKB-KW"/>
</dbReference>
<dbReference type="EC" id="2.8.1.-" evidence="10"/>
<keyword evidence="8" id="KW-1015">Disulfide bond</keyword>
<dbReference type="Pfam" id="PF20258">
    <property type="entry name" value="tRNA_Me_trans_C"/>
    <property type="match status" value="1"/>
</dbReference>
<dbReference type="Proteomes" id="UP000271603">
    <property type="component" value="Chromosome"/>
</dbReference>
<keyword evidence="6" id="KW-0067">ATP-binding</keyword>
<evidence type="ECO:0000256" key="1">
    <source>
        <dbReference type="ARBA" id="ARBA00022490"/>
    </source>
</evidence>
<protein>
    <submittedName>
        <fullName evidence="10">tRNA-specific 2-thiouridylase mnmA</fullName>
        <ecNumber evidence="10">2.8.1.-</ecNumber>
    </submittedName>
</protein>
<evidence type="ECO:0000256" key="4">
    <source>
        <dbReference type="ARBA" id="ARBA00022694"/>
    </source>
</evidence>
<dbReference type="InterPro" id="IPR023382">
    <property type="entry name" value="MnmA-like_central_sf"/>
</dbReference>
<sequence>MKDSSEDPWYVVDKDVANNLLIVAQGHDHPRLMSVGLIAQQLHWVDRQPLTAPLRCTVKTRYRQQDLPCTITPIDEQRIEVRFDEPVAAVTPGQSAVFYQGEICLGGGIIEQRLPLTAE</sequence>
<evidence type="ECO:0000256" key="7">
    <source>
        <dbReference type="ARBA" id="ARBA00022884"/>
    </source>
</evidence>
<keyword evidence="2" id="KW-0820">tRNA-binding</keyword>
<evidence type="ECO:0000256" key="8">
    <source>
        <dbReference type="ARBA" id="ARBA00023157"/>
    </source>
</evidence>
<accession>A0A447QT41</accession>
<feature type="domain" description="tRNA-specific 2-thiouridylase MnmA-like C-terminal" evidence="9">
    <location>
        <begin position="36"/>
        <end position="110"/>
    </location>
</feature>
<dbReference type="InterPro" id="IPR046885">
    <property type="entry name" value="MnmA-like_C"/>
</dbReference>
<evidence type="ECO:0000256" key="2">
    <source>
        <dbReference type="ARBA" id="ARBA00022555"/>
    </source>
</evidence>
<dbReference type="EMBL" id="LR134155">
    <property type="protein sequence ID" value="VEA73180.1"/>
    <property type="molecule type" value="Genomic_DNA"/>
</dbReference>
<dbReference type="GO" id="GO:0002143">
    <property type="term" value="P:tRNA wobble position uridine thiolation"/>
    <property type="evidence" value="ECO:0007669"/>
    <property type="project" value="TreeGrafter"/>
</dbReference>
<keyword evidence="3 10" id="KW-0808">Transferase</keyword>
<name>A0A447QT41_SERRU</name>
<dbReference type="GO" id="GO:0000049">
    <property type="term" value="F:tRNA binding"/>
    <property type="evidence" value="ECO:0007669"/>
    <property type="project" value="UniProtKB-KW"/>
</dbReference>
<dbReference type="STRING" id="61652.AXX16_3259"/>
<organism evidence="10 11">
    <name type="scientific">Serratia rubidaea</name>
    <name type="common">Serratia marinorubra</name>
    <dbReference type="NCBI Taxonomy" id="61652"/>
    <lineage>
        <taxon>Bacteria</taxon>
        <taxon>Pseudomonadati</taxon>
        <taxon>Pseudomonadota</taxon>
        <taxon>Gammaproteobacteria</taxon>
        <taxon>Enterobacterales</taxon>
        <taxon>Yersiniaceae</taxon>
        <taxon>Serratia</taxon>
    </lineage>
</organism>
<keyword evidence="7" id="KW-0694">RNA-binding</keyword>
<evidence type="ECO:0000256" key="3">
    <source>
        <dbReference type="ARBA" id="ARBA00022679"/>
    </source>
</evidence>
<gene>
    <name evidence="10" type="primary">mnmA_1</name>
    <name evidence="10" type="ORF">NCTC9419_04804</name>
</gene>
<proteinExistence type="predicted"/>
<dbReference type="FunFam" id="2.40.30.10:FF:000023">
    <property type="entry name" value="tRNA-specific 2-thiouridylase MnmA"/>
    <property type="match status" value="1"/>
</dbReference>
<dbReference type="Gene3D" id="2.40.30.10">
    <property type="entry name" value="Translation factors"/>
    <property type="match status" value="1"/>
</dbReference>
<reference evidence="10 11" key="1">
    <citation type="submission" date="2018-12" db="EMBL/GenBank/DDBJ databases">
        <authorList>
            <consortium name="Pathogen Informatics"/>
        </authorList>
    </citation>
    <scope>NUCLEOTIDE SEQUENCE [LARGE SCALE GENOMIC DNA]</scope>
    <source>
        <strain evidence="10 11">NCTC9419</strain>
    </source>
</reference>
<evidence type="ECO:0000259" key="9">
    <source>
        <dbReference type="Pfam" id="PF20258"/>
    </source>
</evidence>
<dbReference type="PANTHER" id="PTHR11933:SF5">
    <property type="entry name" value="MITOCHONDRIAL TRNA-SPECIFIC 2-THIOURIDYLASE 1"/>
    <property type="match status" value="1"/>
</dbReference>
<dbReference type="AlphaFoldDB" id="A0A447QT41"/>
<evidence type="ECO:0000313" key="10">
    <source>
        <dbReference type="EMBL" id="VEA73180.1"/>
    </source>
</evidence>
<evidence type="ECO:0000256" key="6">
    <source>
        <dbReference type="ARBA" id="ARBA00022840"/>
    </source>
</evidence>
<evidence type="ECO:0000256" key="5">
    <source>
        <dbReference type="ARBA" id="ARBA00022741"/>
    </source>
</evidence>